<sequence>MSAGDSFPEKPAKNNRSGAELIRDEPIVVGVKGISPPATRSHCGYKRFSIRCERAKIHCSVSYSYLTRDTRAELKIIGTWSSERYRMNFNTGIKCHGEHGTAVETT</sequence>
<comment type="caution">
    <text evidence="1">The sequence shown here is derived from an EMBL/GenBank/DDBJ whole genome shotgun (WGS) entry which is preliminary data.</text>
</comment>
<name>A0A9X0WLH9_9GAMM</name>
<gene>
    <name evidence="1" type="ORF">CKO25_18935</name>
</gene>
<dbReference type="Proteomes" id="UP001138802">
    <property type="component" value="Unassembled WGS sequence"/>
</dbReference>
<dbReference type="AlphaFoldDB" id="A0A9X0WLH9"/>
<protein>
    <submittedName>
        <fullName evidence="1">Uncharacterized protein</fullName>
    </submittedName>
</protein>
<dbReference type="EMBL" id="NRSD01000030">
    <property type="protein sequence ID" value="MBK1646675.1"/>
    <property type="molecule type" value="Genomic_DNA"/>
</dbReference>
<reference evidence="1 2" key="1">
    <citation type="journal article" date="2020" name="Microorganisms">
        <title>Osmotic Adaptation and Compatible Solute Biosynthesis of Phototrophic Bacteria as Revealed from Genome Analyses.</title>
        <authorList>
            <person name="Imhoff J.F."/>
            <person name="Rahn T."/>
            <person name="Kunzel S."/>
            <person name="Keller A."/>
            <person name="Neulinger S.C."/>
        </authorList>
    </citation>
    <scope>NUCLEOTIDE SEQUENCE [LARGE SCALE GENOMIC DNA]</scope>
    <source>
        <strain evidence="1 2">DSM 21303</strain>
    </source>
</reference>
<organism evidence="1 2">
    <name type="scientific">Thiocapsa imhoffii</name>
    <dbReference type="NCBI Taxonomy" id="382777"/>
    <lineage>
        <taxon>Bacteria</taxon>
        <taxon>Pseudomonadati</taxon>
        <taxon>Pseudomonadota</taxon>
        <taxon>Gammaproteobacteria</taxon>
        <taxon>Chromatiales</taxon>
        <taxon>Chromatiaceae</taxon>
        <taxon>Thiocapsa</taxon>
    </lineage>
</organism>
<accession>A0A9X0WLH9</accession>
<evidence type="ECO:0000313" key="2">
    <source>
        <dbReference type="Proteomes" id="UP001138802"/>
    </source>
</evidence>
<keyword evidence="2" id="KW-1185">Reference proteome</keyword>
<evidence type="ECO:0000313" key="1">
    <source>
        <dbReference type="EMBL" id="MBK1646675.1"/>
    </source>
</evidence>
<proteinExistence type="predicted"/>